<reference evidence="4 5" key="1">
    <citation type="submission" date="2018-11" db="EMBL/GenBank/DDBJ databases">
        <title>Genomic Encyclopedia of Type Strains, Phase IV (KMG-IV): sequencing the most valuable type-strain genomes for metagenomic binning, comparative biology and taxonomic classification.</title>
        <authorList>
            <person name="Goeker M."/>
        </authorList>
    </citation>
    <scope>NUCLEOTIDE SEQUENCE [LARGE SCALE GENOMIC DNA]</scope>
    <source>
        <strain evidence="4 5">DSM 18090</strain>
    </source>
</reference>
<evidence type="ECO:0000256" key="2">
    <source>
        <dbReference type="SAM" id="MobiDB-lite"/>
    </source>
</evidence>
<keyword evidence="5" id="KW-1185">Reference proteome</keyword>
<gene>
    <name evidence="4" type="ORF">EDC24_0470</name>
</gene>
<evidence type="ECO:0000256" key="1">
    <source>
        <dbReference type="SAM" id="Coils"/>
    </source>
</evidence>
<dbReference type="OrthoDB" id="2966195at2"/>
<feature type="region of interest" description="Disordered" evidence="2">
    <location>
        <begin position="29"/>
        <end position="72"/>
    </location>
</feature>
<dbReference type="EMBL" id="RKRF01000007">
    <property type="protein sequence ID" value="RPF55592.1"/>
    <property type="molecule type" value="Genomic_DNA"/>
</dbReference>
<dbReference type="Proteomes" id="UP000276443">
    <property type="component" value="Unassembled WGS sequence"/>
</dbReference>
<feature type="compositionally biased region" description="Basic and acidic residues" evidence="2">
    <location>
        <begin position="29"/>
        <end position="38"/>
    </location>
</feature>
<proteinExistence type="predicted"/>
<feature type="compositionally biased region" description="Basic and acidic residues" evidence="2">
    <location>
        <begin position="49"/>
        <end position="67"/>
    </location>
</feature>
<sequence>MGFFDAIAGNIFVLIAIIAGLMSLFKRGEADEQEEHQRPQRRPQPSKVEPQEEKRPEVTIDTLSKDSGDDEVQIDTSNKWYEQLQESQQRLEESETEKDLDKIKRNSLYKKDQPAIERISIKNTVKDRKRLVESLVMSEVLGQPKSKQSRR</sequence>
<dbReference type="AlphaFoldDB" id="A0A3N5C7Y0"/>
<keyword evidence="3" id="KW-0812">Transmembrane</keyword>
<evidence type="ECO:0000313" key="5">
    <source>
        <dbReference type="Proteomes" id="UP000276443"/>
    </source>
</evidence>
<feature type="transmembrane region" description="Helical" evidence="3">
    <location>
        <begin position="6"/>
        <end position="25"/>
    </location>
</feature>
<accession>A0A3N5C7Y0</accession>
<organism evidence="4 5">
    <name type="scientific">Aquisalibacillus elongatus</name>
    <dbReference type="NCBI Taxonomy" id="485577"/>
    <lineage>
        <taxon>Bacteria</taxon>
        <taxon>Bacillati</taxon>
        <taxon>Bacillota</taxon>
        <taxon>Bacilli</taxon>
        <taxon>Bacillales</taxon>
        <taxon>Bacillaceae</taxon>
        <taxon>Aquisalibacillus</taxon>
    </lineage>
</organism>
<dbReference type="RefSeq" id="WP_124219387.1">
    <property type="nucleotide sequence ID" value="NZ_RKRF01000007.1"/>
</dbReference>
<comment type="caution">
    <text evidence="4">The sequence shown here is derived from an EMBL/GenBank/DDBJ whole genome shotgun (WGS) entry which is preliminary data.</text>
</comment>
<keyword evidence="3" id="KW-0472">Membrane</keyword>
<feature type="coiled-coil region" evidence="1">
    <location>
        <begin position="77"/>
        <end position="104"/>
    </location>
</feature>
<protein>
    <submittedName>
        <fullName evidence="4">Uncharacterized protein</fullName>
    </submittedName>
</protein>
<keyword evidence="3" id="KW-1133">Transmembrane helix</keyword>
<evidence type="ECO:0000256" key="3">
    <source>
        <dbReference type="SAM" id="Phobius"/>
    </source>
</evidence>
<evidence type="ECO:0000313" key="4">
    <source>
        <dbReference type="EMBL" id="RPF55592.1"/>
    </source>
</evidence>
<keyword evidence="1" id="KW-0175">Coiled coil</keyword>
<name>A0A3N5C7Y0_9BACI</name>